<keyword evidence="1" id="KW-0472">Membrane</keyword>
<evidence type="ECO:0000313" key="6">
    <source>
        <dbReference type="Proteomes" id="UP000249341"/>
    </source>
</evidence>
<dbReference type="SUPFAM" id="SSF141868">
    <property type="entry name" value="EAL domain-like"/>
    <property type="match status" value="1"/>
</dbReference>
<dbReference type="SMART" id="SM00086">
    <property type="entry name" value="PAC"/>
    <property type="match status" value="1"/>
</dbReference>
<feature type="transmembrane region" description="Helical" evidence="1">
    <location>
        <begin position="49"/>
        <end position="69"/>
    </location>
</feature>
<proteinExistence type="predicted"/>
<dbReference type="InterPro" id="IPR001633">
    <property type="entry name" value="EAL_dom"/>
</dbReference>
<protein>
    <submittedName>
        <fullName evidence="5">PAS domain S-box-containing protein/diguanylate cyclase (GGDEF)-like protein</fullName>
    </submittedName>
</protein>
<evidence type="ECO:0000313" key="5">
    <source>
        <dbReference type="EMBL" id="RAK35652.1"/>
    </source>
</evidence>
<name>A0A327Z9P6_9ACTN</name>
<dbReference type="PROSITE" id="PS50887">
    <property type="entry name" value="GGDEF"/>
    <property type="match status" value="1"/>
</dbReference>
<dbReference type="EMBL" id="QLMJ01000009">
    <property type="protein sequence ID" value="RAK35652.1"/>
    <property type="molecule type" value="Genomic_DNA"/>
</dbReference>
<dbReference type="PROSITE" id="PS50883">
    <property type="entry name" value="EAL"/>
    <property type="match status" value="1"/>
</dbReference>
<dbReference type="AlphaFoldDB" id="A0A327Z9P6"/>
<keyword evidence="6" id="KW-1185">Reference proteome</keyword>
<dbReference type="PROSITE" id="PS50113">
    <property type="entry name" value="PAC"/>
    <property type="match status" value="1"/>
</dbReference>
<sequence>MKWLRDRLPTGGGLRDEDWAGRHRLLTVLLAVIMVALVLFGVLQREDHIPAMLLTVGLVLPCLIAASLLRSRRARSVFVALGYTAACAGIVSLSHGLTEAHFTFFISVGALALYRDWAPFGAFLVATTLHHAVFGTLVSDHTYDHNSAVAHPLVWAVIHGGAVLIAACFQIVSWRLTEVEEDRARENLDESQAQLSVAFDQTPIPMAMFSPEGMVLRSNAAYREWLGLPGDLPSGFSLADVPLTPVDPTEPPILALFADSHEPRTVTRQYRRPDGSTIWVQVHGTGLYDRNNQLRLIYVHCFDVTATRDHEAELRYQVRHDALTGLLSRKAFEHDLAAMLTGSAEPVSVIYLDVDRFKSINDGAGHHTGDDVLRALAVRLSAVVPTGALIARLGGDEFVVALPGPSGTGLAVANGILGCLAEPLAGVPVSLSVGVTTAFGPSTADEIVLAADTAMYAAKRAGGNRLQVFTDDLRVPVQERIAAEARLRRALASDPRYTLPLWFQPVVSTATGRIIGAEALVRMRTEQGNVLAPGHFIGVAEETGMIVPLGEHVLRSAIEHLQHWSDWLGYVSVNVSPRQLAEADFVPMVAALLAEYPYIDPSRLVLEVTETALISSTVDVSERLALLKQLGVRVALDDFGTGYSSLTWLKSLPADVVKLDRSFVAGLADDPRKASIISAVLWLAHSLGMSTIAEGVEEFSDWEALREAGCPAVQGYFFSKPLPAPEFDRMLVAGTTVADVVNSTFGGVHLNETTGRALAG</sequence>
<reference evidence="5 6" key="1">
    <citation type="submission" date="2018-06" db="EMBL/GenBank/DDBJ databases">
        <title>Genomic Encyclopedia of Type Strains, Phase III (KMG-III): the genomes of soil and plant-associated and newly described type strains.</title>
        <authorList>
            <person name="Whitman W."/>
        </authorList>
    </citation>
    <scope>NUCLEOTIDE SEQUENCE [LARGE SCALE GENOMIC DNA]</scope>
    <source>
        <strain evidence="5 6">CGMCC 4.7090</strain>
    </source>
</reference>
<dbReference type="SMART" id="SM00052">
    <property type="entry name" value="EAL"/>
    <property type="match status" value="1"/>
</dbReference>
<dbReference type="Pfam" id="PF08448">
    <property type="entry name" value="PAS_4"/>
    <property type="match status" value="1"/>
</dbReference>
<dbReference type="Gene3D" id="3.30.450.20">
    <property type="entry name" value="PAS domain"/>
    <property type="match status" value="1"/>
</dbReference>
<feature type="transmembrane region" description="Helical" evidence="1">
    <location>
        <begin position="25"/>
        <end position="43"/>
    </location>
</feature>
<dbReference type="Pfam" id="PF00990">
    <property type="entry name" value="GGDEF"/>
    <property type="match status" value="1"/>
</dbReference>
<accession>A0A327Z9P6</accession>
<evidence type="ECO:0000256" key="1">
    <source>
        <dbReference type="SAM" id="Phobius"/>
    </source>
</evidence>
<dbReference type="PANTHER" id="PTHR44757:SF2">
    <property type="entry name" value="BIOFILM ARCHITECTURE MAINTENANCE PROTEIN MBAA"/>
    <property type="match status" value="1"/>
</dbReference>
<dbReference type="OrthoDB" id="23692at2"/>
<dbReference type="CDD" id="cd01948">
    <property type="entry name" value="EAL"/>
    <property type="match status" value="1"/>
</dbReference>
<evidence type="ECO:0000259" key="4">
    <source>
        <dbReference type="PROSITE" id="PS50887"/>
    </source>
</evidence>
<dbReference type="SMART" id="SM00267">
    <property type="entry name" value="GGDEF"/>
    <property type="match status" value="1"/>
</dbReference>
<dbReference type="Gene3D" id="3.20.20.450">
    <property type="entry name" value="EAL domain"/>
    <property type="match status" value="1"/>
</dbReference>
<dbReference type="PANTHER" id="PTHR44757">
    <property type="entry name" value="DIGUANYLATE CYCLASE DGCP"/>
    <property type="match status" value="1"/>
</dbReference>
<keyword evidence="1" id="KW-1133">Transmembrane helix</keyword>
<feature type="domain" description="EAL" evidence="3">
    <location>
        <begin position="480"/>
        <end position="735"/>
    </location>
</feature>
<gene>
    <name evidence="5" type="ORF">B0I29_109126</name>
</gene>
<dbReference type="InterPro" id="IPR000700">
    <property type="entry name" value="PAS-assoc_C"/>
</dbReference>
<keyword evidence="1" id="KW-0812">Transmembrane</keyword>
<dbReference type="InterPro" id="IPR035919">
    <property type="entry name" value="EAL_sf"/>
</dbReference>
<dbReference type="CDD" id="cd01949">
    <property type="entry name" value="GGDEF"/>
    <property type="match status" value="1"/>
</dbReference>
<feature type="domain" description="PAC" evidence="2">
    <location>
        <begin position="264"/>
        <end position="316"/>
    </location>
</feature>
<dbReference type="SUPFAM" id="SSF55073">
    <property type="entry name" value="Nucleotide cyclase"/>
    <property type="match status" value="1"/>
</dbReference>
<dbReference type="NCBIfam" id="TIGR00229">
    <property type="entry name" value="sensory_box"/>
    <property type="match status" value="1"/>
</dbReference>
<dbReference type="CDD" id="cd00130">
    <property type="entry name" value="PAS"/>
    <property type="match status" value="1"/>
</dbReference>
<dbReference type="NCBIfam" id="TIGR00254">
    <property type="entry name" value="GGDEF"/>
    <property type="match status" value="1"/>
</dbReference>
<dbReference type="InterPro" id="IPR013656">
    <property type="entry name" value="PAS_4"/>
</dbReference>
<evidence type="ECO:0000259" key="2">
    <source>
        <dbReference type="PROSITE" id="PS50113"/>
    </source>
</evidence>
<feature type="domain" description="GGDEF" evidence="4">
    <location>
        <begin position="345"/>
        <end position="471"/>
    </location>
</feature>
<dbReference type="InterPro" id="IPR043128">
    <property type="entry name" value="Rev_trsase/Diguanyl_cyclase"/>
</dbReference>
<feature type="transmembrane region" description="Helical" evidence="1">
    <location>
        <begin position="117"/>
        <end position="138"/>
    </location>
</feature>
<dbReference type="InterPro" id="IPR000014">
    <property type="entry name" value="PAS"/>
</dbReference>
<evidence type="ECO:0000259" key="3">
    <source>
        <dbReference type="PROSITE" id="PS50883"/>
    </source>
</evidence>
<dbReference type="Proteomes" id="UP000249341">
    <property type="component" value="Unassembled WGS sequence"/>
</dbReference>
<dbReference type="InterPro" id="IPR000160">
    <property type="entry name" value="GGDEF_dom"/>
</dbReference>
<dbReference type="SUPFAM" id="SSF55785">
    <property type="entry name" value="PYP-like sensor domain (PAS domain)"/>
    <property type="match status" value="1"/>
</dbReference>
<dbReference type="InterPro" id="IPR029787">
    <property type="entry name" value="Nucleotide_cyclase"/>
</dbReference>
<organism evidence="5 6">
    <name type="scientific">Actinoplanes lutulentus</name>
    <dbReference type="NCBI Taxonomy" id="1287878"/>
    <lineage>
        <taxon>Bacteria</taxon>
        <taxon>Bacillati</taxon>
        <taxon>Actinomycetota</taxon>
        <taxon>Actinomycetes</taxon>
        <taxon>Micromonosporales</taxon>
        <taxon>Micromonosporaceae</taxon>
        <taxon>Actinoplanes</taxon>
    </lineage>
</organism>
<dbReference type="InterPro" id="IPR001610">
    <property type="entry name" value="PAC"/>
</dbReference>
<dbReference type="Pfam" id="PF00563">
    <property type="entry name" value="EAL"/>
    <property type="match status" value="1"/>
</dbReference>
<dbReference type="InterPro" id="IPR052155">
    <property type="entry name" value="Biofilm_reg_signaling"/>
</dbReference>
<feature type="transmembrane region" description="Helical" evidence="1">
    <location>
        <begin position="150"/>
        <end position="172"/>
    </location>
</feature>
<dbReference type="Gene3D" id="3.30.70.270">
    <property type="match status" value="1"/>
</dbReference>
<comment type="caution">
    <text evidence="5">The sequence shown here is derived from an EMBL/GenBank/DDBJ whole genome shotgun (WGS) entry which is preliminary data.</text>
</comment>
<dbReference type="InterPro" id="IPR035965">
    <property type="entry name" value="PAS-like_dom_sf"/>
</dbReference>
<feature type="transmembrane region" description="Helical" evidence="1">
    <location>
        <begin position="76"/>
        <end position="97"/>
    </location>
</feature>